<dbReference type="CDD" id="cd06127">
    <property type="entry name" value="DEDDh"/>
    <property type="match status" value="1"/>
</dbReference>
<dbReference type="Pfam" id="PF00929">
    <property type="entry name" value="RNase_T"/>
    <property type="match status" value="1"/>
</dbReference>
<keyword evidence="2" id="KW-0378">Hydrolase</keyword>
<evidence type="ECO:0000313" key="6">
    <source>
        <dbReference type="EMBL" id="KAG7158697.1"/>
    </source>
</evidence>
<feature type="domain" description="Exonuclease" evidence="5">
    <location>
        <begin position="104"/>
        <end position="279"/>
    </location>
</feature>
<name>A0A8J5JIL7_HOMAM</name>
<evidence type="ECO:0000256" key="2">
    <source>
        <dbReference type="ARBA" id="ARBA00022801"/>
    </source>
</evidence>
<sequence length="300" mass="34787">MKKDKKTMDKTNKSKLKEQHILGQCQSSHKRKVKDEEFPETKNVKRLRRGENVDLARQVLVTQSPEEIKSQPSDDSHEDVEAQKVLPVKQRPVLQAVLETLHTSQVFFDLETTSLRLDCDIIQIAAADKDATFNEFIIPKQPIHYMASNMTGITVINGVLTLRGKPLDAKTPAFALHNFLEWIKLRSPVLLYAHNASFDYQRFFHVIQKENLVEQFQQHIIGFVDTLGMFKTEYPGLNNYKQNTLVRKFLKKSYRCHSALEDATILQELYNTTFPHTISDFSCTFASAYEKWMYERKGKM</sequence>
<dbReference type="PANTHER" id="PTHR30231:SF4">
    <property type="entry name" value="PROTEIN NEN2"/>
    <property type="match status" value="1"/>
</dbReference>
<feature type="region of interest" description="Disordered" evidence="4">
    <location>
        <begin position="1"/>
        <end position="45"/>
    </location>
</feature>
<comment type="caution">
    <text evidence="6">The sequence shown here is derived from an EMBL/GenBank/DDBJ whole genome shotgun (WGS) entry which is preliminary data.</text>
</comment>
<gene>
    <name evidence="6" type="primary">polC-L</name>
    <name evidence="6" type="ORF">Hamer_G011365</name>
</gene>
<feature type="compositionally biased region" description="Basic and acidic residues" evidence="4">
    <location>
        <begin position="1"/>
        <end position="20"/>
    </location>
</feature>
<dbReference type="SMART" id="SM00479">
    <property type="entry name" value="EXOIII"/>
    <property type="match status" value="1"/>
</dbReference>
<dbReference type="GO" id="GO:0008408">
    <property type="term" value="F:3'-5' exonuclease activity"/>
    <property type="evidence" value="ECO:0007669"/>
    <property type="project" value="TreeGrafter"/>
</dbReference>
<evidence type="ECO:0000313" key="7">
    <source>
        <dbReference type="Proteomes" id="UP000747542"/>
    </source>
</evidence>
<protein>
    <submittedName>
        <fullName evidence="6">DNA polymerase III PolC-type-like</fullName>
    </submittedName>
</protein>
<dbReference type="EMBL" id="JAHLQT010034478">
    <property type="protein sequence ID" value="KAG7158697.1"/>
    <property type="molecule type" value="Genomic_DNA"/>
</dbReference>
<dbReference type="OrthoDB" id="7692185at2759"/>
<feature type="region of interest" description="Disordered" evidence="4">
    <location>
        <begin position="62"/>
        <end position="81"/>
    </location>
</feature>
<evidence type="ECO:0000256" key="3">
    <source>
        <dbReference type="ARBA" id="ARBA00022839"/>
    </source>
</evidence>
<dbReference type="Proteomes" id="UP000747542">
    <property type="component" value="Unassembled WGS sequence"/>
</dbReference>
<feature type="compositionally biased region" description="Basic and acidic residues" evidence="4">
    <location>
        <begin position="66"/>
        <end position="81"/>
    </location>
</feature>
<organism evidence="6 7">
    <name type="scientific">Homarus americanus</name>
    <name type="common">American lobster</name>
    <dbReference type="NCBI Taxonomy" id="6706"/>
    <lineage>
        <taxon>Eukaryota</taxon>
        <taxon>Metazoa</taxon>
        <taxon>Ecdysozoa</taxon>
        <taxon>Arthropoda</taxon>
        <taxon>Crustacea</taxon>
        <taxon>Multicrustacea</taxon>
        <taxon>Malacostraca</taxon>
        <taxon>Eumalacostraca</taxon>
        <taxon>Eucarida</taxon>
        <taxon>Decapoda</taxon>
        <taxon>Pleocyemata</taxon>
        <taxon>Astacidea</taxon>
        <taxon>Nephropoidea</taxon>
        <taxon>Nephropidae</taxon>
        <taxon>Homarus</taxon>
    </lineage>
</organism>
<feature type="compositionally biased region" description="Basic and acidic residues" evidence="4">
    <location>
        <begin position="33"/>
        <end position="45"/>
    </location>
</feature>
<evidence type="ECO:0000256" key="4">
    <source>
        <dbReference type="SAM" id="MobiDB-lite"/>
    </source>
</evidence>
<evidence type="ECO:0000259" key="5">
    <source>
        <dbReference type="SMART" id="SM00479"/>
    </source>
</evidence>
<dbReference type="PANTHER" id="PTHR30231">
    <property type="entry name" value="DNA POLYMERASE III SUBUNIT EPSILON"/>
    <property type="match status" value="1"/>
</dbReference>
<keyword evidence="7" id="KW-1185">Reference proteome</keyword>
<dbReference type="AlphaFoldDB" id="A0A8J5JIL7"/>
<evidence type="ECO:0000256" key="1">
    <source>
        <dbReference type="ARBA" id="ARBA00022722"/>
    </source>
</evidence>
<keyword evidence="3" id="KW-0269">Exonuclease</keyword>
<reference evidence="6" key="1">
    <citation type="journal article" date="2021" name="Sci. Adv.">
        <title>The American lobster genome reveals insights on longevity, neural, and immune adaptations.</title>
        <authorList>
            <person name="Polinski J.M."/>
            <person name="Zimin A.V."/>
            <person name="Clark K.F."/>
            <person name="Kohn A.B."/>
            <person name="Sadowski N."/>
            <person name="Timp W."/>
            <person name="Ptitsyn A."/>
            <person name="Khanna P."/>
            <person name="Romanova D.Y."/>
            <person name="Williams P."/>
            <person name="Greenwood S.J."/>
            <person name="Moroz L.L."/>
            <person name="Walt D.R."/>
            <person name="Bodnar A.G."/>
        </authorList>
    </citation>
    <scope>NUCLEOTIDE SEQUENCE</scope>
    <source>
        <strain evidence="6">GMGI-L3</strain>
    </source>
</reference>
<dbReference type="InterPro" id="IPR013520">
    <property type="entry name" value="Ribonucl_H"/>
</dbReference>
<proteinExistence type="predicted"/>
<keyword evidence="1" id="KW-0540">Nuclease</keyword>
<accession>A0A8J5JIL7</accession>